<dbReference type="OrthoDB" id="1826980at2"/>
<dbReference type="CDD" id="cd17933">
    <property type="entry name" value="DEXSc_RecD-like"/>
    <property type="match status" value="1"/>
</dbReference>
<feature type="compositionally biased region" description="Basic and acidic residues" evidence="3">
    <location>
        <begin position="785"/>
        <end position="799"/>
    </location>
</feature>
<dbReference type="Pfam" id="PF13604">
    <property type="entry name" value="AAA_30"/>
    <property type="match status" value="1"/>
</dbReference>
<dbReference type="Gene3D" id="3.30.930.30">
    <property type="match status" value="1"/>
</dbReference>
<dbReference type="STRING" id="1274631.LMTR13_04870"/>
<dbReference type="NCBIfam" id="TIGR02768">
    <property type="entry name" value="TraA_Ti"/>
    <property type="match status" value="1"/>
</dbReference>
<gene>
    <name evidence="5" type="ORF">LMTR13_04870</name>
</gene>
<comment type="similarity">
    <text evidence="1">Belongs to the MobA/MobL family.</text>
</comment>
<dbReference type="KEGG" id="bic:LMTR13_04870"/>
<feature type="region of interest" description="Disordered" evidence="3">
    <location>
        <begin position="777"/>
        <end position="799"/>
    </location>
</feature>
<reference evidence="5 6" key="1">
    <citation type="submission" date="2016-07" db="EMBL/GenBank/DDBJ databases">
        <title>Complete genome sequence of Bradyrhizobium icense LMTR 13T, a potential inoculant strain isolated from lima bean (Phaseolus lunatus) in Peru.</title>
        <authorList>
            <person name="Ormeno-Orrillo E."/>
            <person name="Duran D."/>
            <person name="Rogel M.A."/>
            <person name="Rey L."/>
            <person name="Imperial J."/>
            <person name="Ruiz-Argueso T."/>
            <person name="Martinez-Romero E."/>
        </authorList>
    </citation>
    <scope>NUCLEOTIDE SEQUENCE [LARGE SCALE GENOMIC DNA]</scope>
    <source>
        <strain evidence="5 6">LMTR 13</strain>
    </source>
</reference>
<dbReference type="NCBIfam" id="NF041496">
    <property type="entry name" value="MobQ"/>
    <property type="match status" value="1"/>
</dbReference>
<evidence type="ECO:0000313" key="5">
    <source>
        <dbReference type="EMBL" id="ANV99609.1"/>
    </source>
</evidence>
<dbReference type="Pfam" id="PF03389">
    <property type="entry name" value="MobA_MobL"/>
    <property type="match status" value="1"/>
</dbReference>
<keyword evidence="2" id="KW-0184">Conjugation</keyword>
<name>A0A1B1UA11_9BRAD</name>
<proteinExistence type="inferred from homology"/>
<dbReference type="InterPro" id="IPR005053">
    <property type="entry name" value="MobA_MobL"/>
</dbReference>
<evidence type="ECO:0000256" key="1">
    <source>
        <dbReference type="ARBA" id="ARBA00010873"/>
    </source>
</evidence>
<dbReference type="Proteomes" id="UP000092839">
    <property type="component" value="Chromosome"/>
</dbReference>
<dbReference type="Gene3D" id="3.40.50.300">
    <property type="entry name" value="P-loop containing nucleotide triphosphate hydrolases"/>
    <property type="match status" value="2"/>
</dbReference>
<protein>
    <submittedName>
        <fullName evidence="5">Ti-type conjugative transfer relaxase TraA</fullName>
    </submittedName>
</protein>
<evidence type="ECO:0000259" key="4">
    <source>
        <dbReference type="Pfam" id="PF03389"/>
    </source>
</evidence>
<dbReference type="Gene3D" id="2.30.30.940">
    <property type="match status" value="1"/>
</dbReference>
<evidence type="ECO:0000313" key="6">
    <source>
        <dbReference type="Proteomes" id="UP000092839"/>
    </source>
</evidence>
<dbReference type="InterPro" id="IPR027417">
    <property type="entry name" value="P-loop_NTPase"/>
</dbReference>
<sequence length="987" mass="110224">MAIYHLHVKVIGRKSGSSAVASAAYRSGSRLRDERLDRAQDFSAKRGVVHSEVLLPENAPEAWRDRERLWNDVEAFEVRKDAQLAREVEFSLPREMTQAQGIELARDFAQAEFVARGMMADLNVHWDMAEDGTPKPHAHVMLTMRAVDENGFGQKVRDWNRTEMVERWRERWAELANERLAELDIDARIDHRSLDAQRIALEPQSQIGAPAKRIEDRRIEGEGIEADRAEMHREIARGNGARIIADPSVALDAITHQQSTFTRRDMAKFAHRHSDGMDQFNEVMGAMRGAPDLVELGKDARGEDRFTTRAMIEAEQRLHRAAELMAERDRHGVRGATREAALARAEQRGLILSGEQVDALAHITDGRDLGVVVGHAGTGKSAMLGVARETWEAAGYEVRGVALSGIAAENLESGSGIASRTIASMEHGWEQGRDLLTTRDVLVIDEAGMVGTRQLERVLSHAAEAGAKVVLVGDPAQLQAIEAGAAFRSIHERHGGAEIGEVRRQREDWQREATRDLATGRTGNALEAYHSHRMVHGAQTREQARGDLIDRWDRDRQAAPERSRIILTHTNDEVRALNEAARERMRAAGDLGDDVRLTVERGERHFASGDRVMFLQNERGLGVKNGTLGTIEQVDAQSMAVRTDDGRSVRFDLKDYSRIDQGYAATIHKAQGMTVDRTHVLATPGMDAHGSYVALSRHRDGVDLHYGRDDFASQDRLTRTLSRDRAKDMASDYERADPAQNYAERRGITFRERVAEIVRKVVPERVRNMFGGLRPSAEVVPGTDSARRPQREAPERKAAEDLEAALRKARTKALIRHARSVNAIFDMQERGGKASPEQVEELQEAREAFEEVRPYGSYDAEAAYKKNPELALEAASGNSARAIRALQLESELRTDPGRRADRFVEHWQKLEQASQRQYQAGDISGYKKTRLAMGDMAKGLERDPQLESILANRKKDLGIAFDSGRRLGQELAFTHGIDIGRGRSIGI</sequence>
<dbReference type="AlphaFoldDB" id="A0A1B1UA11"/>
<dbReference type="NCBIfam" id="NF010464">
    <property type="entry name" value="PRK13889.1"/>
    <property type="match status" value="1"/>
</dbReference>
<feature type="domain" description="MobA/MobL protein" evidence="4">
    <location>
        <begin position="18"/>
        <end position="217"/>
    </location>
</feature>
<evidence type="ECO:0000256" key="2">
    <source>
        <dbReference type="ARBA" id="ARBA00022971"/>
    </source>
</evidence>
<evidence type="ECO:0000256" key="3">
    <source>
        <dbReference type="SAM" id="MobiDB-lite"/>
    </source>
</evidence>
<dbReference type="CDD" id="cd18809">
    <property type="entry name" value="SF1_C_RecD"/>
    <property type="match status" value="1"/>
</dbReference>
<organism evidence="5 6">
    <name type="scientific">Bradyrhizobium icense</name>
    <dbReference type="NCBI Taxonomy" id="1274631"/>
    <lineage>
        <taxon>Bacteria</taxon>
        <taxon>Pseudomonadati</taxon>
        <taxon>Pseudomonadota</taxon>
        <taxon>Alphaproteobacteria</taxon>
        <taxon>Hyphomicrobiales</taxon>
        <taxon>Nitrobacteraceae</taxon>
        <taxon>Bradyrhizobium</taxon>
    </lineage>
</organism>
<dbReference type="SUPFAM" id="SSF52540">
    <property type="entry name" value="P-loop containing nucleoside triphosphate hydrolases"/>
    <property type="match status" value="2"/>
</dbReference>
<accession>A0A1B1UA11</accession>
<keyword evidence="6" id="KW-1185">Reference proteome</keyword>
<dbReference type="RefSeq" id="WP_065726904.1">
    <property type="nucleotide sequence ID" value="NZ_CP016428.1"/>
</dbReference>
<dbReference type="EMBL" id="CP016428">
    <property type="protein sequence ID" value="ANV99609.1"/>
    <property type="molecule type" value="Genomic_DNA"/>
</dbReference>
<dbReference type="InterPro" id="IPR014136">
    <property type="entry name" value="TraA_Ti"/>
</dbReference>